<dbReference type="EMBL" id="JAGDFM010000087">
    <property type="protein sequence ID" value="KAG7387020.1"/>
    <property type="molecule type" value="Genomic_DNA"/>
</dbReference>
<accession>A0A8T1W4B5</accession>
<comment type="caution">
    <text evidence="2">The sequence shown here is derived from an EMBL/GenBank/DDBJ whole genome shotgun (WGS) entry which is preliminary data.</text>
</comment>
<dbReference type="CDD" id="cd00882">
    <property type="entry name" value="Ras_like_GTPase"/>
    <property type="match status" value="1"/>
</dbReference>
<gene>
    <name evidence="2" type="ORF">PHYPSEUDO_014800</name>
</gene>
<dbReference type="Proteomes" id="UP000694044">
    <property type="component" value="Unassembled WGS sequence"/>
</dbReference>
<keyword evidence="3" id="KW-1185">Reference proteome</keyword>
<dbReference type="OrthoDB" id="125138at2759"/>
<organism evidence="2 3">
    <name type="scientific">Phytophthora pseudosyringae</name>
    <dbReference type="NCBI Taxonomy" id="221518"/>
    <lineage>
        <taxon>Eukaryota</taxon>
        <taxon>Sar</taxon>
        <taxon>Stramenopiles</taxon>
        <taxon>Oomycota</taxon>
        <taxon>Peronosporomycetes</taxon>
        <taxon>Peronosporales</taxon>
        <taxon>Peronosporaceae</taxon>
        <taxon>Phytophthora</taxon>
    </lineage>
</organism>
<proteinExistence type="predicted"/>
<evidence type="ECO:0000256" key="1">
    <source>
        <dbReference type="SAM" id="MobiDB-lite"/>
    </source>
</evidence>
<feature type="region of interest" description="Disordered" evidence="1">
    <location>
        <begin position="218"/>
        <end position="238"/>
    </location>
</feature>
<sequence>MKLKTAEQLVNEVTKLALRLDSATVSDEDIDRGLELINEVHAFLDQGDRDTSSNCVAVLGATGVGKSTVVSLLFGQGRLLVHHEDEYSRVNVAENPLPGVDIQSGSLSKTLLPGVVRASFGGTPMLVFDMPGTQDTRGPFAELVAHSVLKWLVVNRRNVRFLIVATPPQERSQEVKLADTINRTCTSGSNAVLVYTKCDPDFDPKATRTMKTLNPKSRNIPAFALPTPRKSDEEGQDYSSPHREMILRVLRELTVPVVESKTFAEVVPDSAQLLLRNFCNRSIEIARHALSQIFISTYHPRGARYSLSTVVELLSMLENPDPLSFETIVGQMQQLVENPRCIDGDPGVQRAVARLKLMEMWCGGELIRCKDE</sequence>
<name>A0A8T1W4B5_9STRA</name>
<evidence type="ECO:0000313" key="3">
    <source>
        <dbReference type="Proteomes" id="UP000694044"/>
    </source>
</evidence>
<evidence type="ECO:0000313" key="2">
    <source>
        <dbReference type="EMBL" id="KAG7387020.1"/>
    </source>
</evidence>
<reference evidence="2" key="1">
    <citation type="submission" date="2021-02" db="EMBL/GenBank/DDBJ databases">
        <authorList>
            <person name="Palmer J.M."/>
        </authorList>
    </citation>
    <scope>NUCLEOTIDE SEQUENCE</scope>
    <source>
        <strain evidence="2">SCRP734</strain>
    </source>
</reference>
<dbReference type="AlphaFoldDB" id="A0A8T1W4B5"/>
<protein>
    <recommendedName>
        <fullName evidence="4">G domain-containing protein</fullName>
    </recommendedName>
</protein>
<evidence type="ECO:0008006" key="4">
    <source>
        <dbReference type="Google" id="ProtNLM"/>
    </source>
</evidence>